<keyword evidence="5" id="KW-0378">Hydrolase</keyword>
<comment type="caution">
    <text evidence="13">The sequence shown here is derived from an EMBL/GenBank/DDBJ whole genome shotgun (WGS) entry which is preliminary data.</text>
</comment>
<evidence type="ECO:0000256" key="1">
    <source>
        <dbReference type="ARBA" id="ARBA00004477"/>
    </source>
</evidence>
<keyword evidence="8 11" id="KW-0472">Membrane</keyword>
<organism evidence="13 14">
    <name type="scientific">Funneliformis geosporum</name>
    <dbReference type="NCBI Taxonomy" id="1117311"/>
    <lineage>
        <taxon>Eukaryota</taxon>
        <taxon>Fungi</taxon>
        <taxon>Fungi incertae sedis</taxon>
        <taxon>Mucoromycota</taxon>
        <taxon>Glomeromycotina</taxon>
        <taxon>Glomeromycetes</taxon>
        <taxon>Glomerales</taxon>
        <taxon>Glomeraceae</taxon>
        <taxon>Funneliformis</taxon>
    </lineage>
</organism>
<accession>A0A9W4SKL0</accession>
<dbReference type="Pfam" id="PF02517">
    <property type="entry name" value="Rce1-like"/>
    <property type="match status" value="1"/>
</dbReference>
<evidence type="ECO:0000256" key="4">
    <source>
        <dbReference type="ARBA" id="ARBA00022692"/>
    </source>
</evidence>
<evidence type="ECO:0000256" key="5">
    <source>
        <dbReference type="ARBA" id="ARBA00022801"/>
    </source>
</evidence>
<feature type="transmembrane region" description="Helical" evidence="11">
    <location>
        <begin position="185"/>
        <end position="210"/>
    </location>
</feature>
<dbReference type="AlphaFoldDB" id="A0A9W4SKL0"/>
<feature type="domain" description="CAAX prenyl protease 2/Lysostaphin resistance protein A-like" evidence="12">
    <location>
        <begin position="160"/>
        <end position="256"/>
    </location>
</feature>
<sequence length="284" mass="32331">MGVNLDIKSGIEPIISPSHAIFSCIFFTLCFVGGLYFSKKTRIGGNNPRLTKDHPHVIMNRGISVFITCIISFIGVWLLIHVSGGFKESMTILSEIYTTLVLLGFSLPTHPYHILNTFFIPLGLTMSLFIGPLFVKFLDKELPFQAKFNWRNDFLNYITTLIGFRNIIFAPMTEEFVFRCCMIPLLALADFTRVQIIFLSPLVFGIAAHIHHAWEAYVNNGRTMATAKFAILVSTFQFFYTTLFGWYATFLFMRTGPATNPSLYEDVEKSLYWYNTNNGSKTTI</sequence>
<gene>
    <name evidence="13" type="ORF">FWILDA_LOCUS5760</name>
</gene>
<reference evidence="13" key="1">
    <citation type="submission" date="2022-08" db="EMBL/GenBank/DDBJ databases">
        <authorList>
            <person name="Kallberg Y."/>
            <person name="Tangrot J."/>
            <person name="Rosling A."/>
        </authorList>
    </citation>
    <scope>NUCLEOTIDE SEQUENCE</scope>
    <source>
        <strain evidence="13">Wild A</strain>
    </source>
</reference>
<evidence type="ECO:0000256" key="10">
    <source>
        <dbReference type="ARBA" id="ARBA00049729"/>
    </source>
</evidence>
<evidence type="ECO:0000259" key="12">
    <source>
        <dbReference type="Pfam" id="PF02517"/>
    </source>
</evidence>
<evidence type="ECO:0000256" key="11">
    <source>
        <dbReference type="SAM" id="Phobius"/>
    </source>
</evidence>
<proteinExistence type="inferred from homology"/>
<dbReference type="GO" id="GO:0004222">
    <property type="term" value="F:metalloendopeptidase activity"/>
    <property type="evidence" value="ECO:0007669"/>
    <property type="project" value="InterPro"/>
</dbReference>
<dbReference type="OrthoDB" id="271604at2759"/>
<dbReference type="GO" id="GO:0005789">
    <property type="term" value="C:endoplasmic reticulum membrane"/>
    <property type="evidence" value="ECO:0007669"/>
    <property type="project" value="UniProtKB-SubCell"/>
</dbReference>
<keyword evidence="14" id="KW-1185">Reference proteome</keyword>
<comment type="subcellular location">
    <subcellularLocation>
        <location evidence="1">Endoplasmic reticulum membrane</location>
        <topology evidence="1">Multi-pass membrane protein</topology>
    </subcellularLocation>
</comment>
<dbReference type="EMBL" id="CAMKVN010000984">
    <property type="protein sequence ID" value="CAI2172794.1"/>
    <property type="molecule type" value="Genomic_DNA"/>
</dbReference>
<dbReference type="EC" id="3.4.26.1" evidence="10"/>
<evidence type="ECO:0000313" key="14">
    <source>
        <dbReference type="Proteomes" id="UP001153678"/>
    </source>
</evidence>
<dbReference type="PANTHER" id="PTHR13046">
    <property type="entry name" value="PROTEASE U48 CAAX PRENYL PROTEASE RCE1"/>
    <property type="match status" value="1"/>
</dbReference>
<feature type="transmembrane region" description="Helical" evidence="11">
    <location>
        <begin position="20"/>
        <end position="37"/>
    </location>
</feature>
<comment type="catalytic activity">
    <reaction evidence="9">
        <text>Hydrolyzes the peptide bond -P2-(S-farnesyl or geranylgeranyl)C-P1'-P2'-P3'-COOH where P1' and P2' are amino acids with aliphatic sidechains and P3' is any C-terminal residue.</text>
        <dbReference type="EC" id="3.4.26.1"/>
    </reaction>
</comment>
<protein>
    <recommendedName>
        <fullName evidence="10">intramembrane prenyl-peptidase Rce1</fullName>
        <ecNumber evidence="10">3.4.26.1</ecNumber>
    </recommendedName>
</protein>
<dbReference type="GO" id="GO:0071586">
    <property type="term" value="P:CAAX-box protein processing"/>
    <property type="evidence" value="ECO:0007669"/>
    <property type="project" value="InterPro"/>
</dbReference>
<dbReference type="Proteomes" id="UP001153678">
    <property type="component" value="Unassembled WGS sequence"/>
</dbReference>
<feature type="transmembrane region" description="Helical" evidence="11">
    <location>
        <begin position="58"/>
        <end position="83"/>
    </location>
</feature>
<feature type="transmembrane region" description="Helical" evidence="11">
    <location>
        <begin position="230"/>
        <end position="253"/>
    </location>
</feature>
<keyword evidence="7 11" id="KW-1133">Transmembrane helix</keyword>
<comment type="similarity">
    <text evidence="2">Belongs to the peptidase U48 family.</text>
</comment>
<evidence type="ECO:0000313" key="13">
    <source>
        <dbReference type="EMBL" id="CAI2172794.1"/>
    </source>
</evidence>
<evidence type="ECO:0000256" key="6">
    <source>
        <dbReference type="ARBA" id="ARBA00022824"/>
    </source>
</evidence>
<evidence type="ECO:0000256" key="7">
    <source>
        <dbReference type="ARBA" id="ARBA00022989"/>
    </source>
</evidence>
<dbReference type="InterPro" id="IPR003675">
    <property type="entry name" value="Rce1/LyrA-like_dom"/>
</dbReference>
<evidence type="ECO:0000256" key="9">
    <source>
        <dbReference type="ARBA" id="ARBA00047280"/>
    </source>
</evidence>
<feature type="transmembrane region" description="Helical" evidence="11">
    <location>
        <begin position="154"/>
        <end position="173"/>
    </location>
</feature>
<evidence type="ECO:0000256" key="2">
    <source>
        <dbReference type="ARBA" id="ARBA00006897"/>
    </source>
</evidence>
<evidence type="ECO:0000256" key="8">
    <source>
        <dbReference type="ARBA" id="ARBA00023136"/>
    </source>
</evidence>
<keyword evidence="3" id="KW-0645">Protease</keyword>
<dbReference type="PANTHER" id="PTHR13046:SF0">
    <property type="entry name" value="CAAX PRENYL PROTEASE 2"/>
    <property type="match status" value="1"/>
</dbReference>
<dbReference type="InterPro" id="IPR039731">
    <property type="entry name" value="Rce1"/>
</dbReference>
<keyword evidence="4 11" id="KW-0812">Transmembrane</keyword>
<evidence type="ECO:0000256" key="3">
    <source>
        <dbReference type="ARBA" id="ARBA00022670"/>
    </source>
</evidence>
<feature type="transmembrane region" description="Helical" evidence="11">
    <location>
        <begin position="114"/>
        <end position="134"/>
    </location>
</feature>
<name>A0A9W4SKL0_9GLOM</name>
<keyword evidence="6" id="KW-0256">Endoplasmic reticulum</keyword>